<name>A0A9X4E472_9NEIS</name>
<keyword evidence="3" id="KW-0488">Methylation</keyword>
<keyword evidence="2" id="KW-1003">Cell membrane</keyword>
<evidence type="ECO:0000256" key="1">
    <source>
        <dbReference type="ARBA" id="ARBA00004377"/>
    </source>
</evidence>
<evidence type="ECO:0000313" key="10">
    <source>
        <dbReference type="EMBL" id="WWY03833.1"/>
    </source>
</evidence>
<dbReference type="RefSeq" id="WP_274585522.1">
    <property type="nucleotide sequence ID" value="NZ_CP146598.1"/>
</dbReference>
<dbReference type="GO" id="GO:0005886">
    <property type="term" value="C:plasma membrane"/>
    <property type="evidence" value="ECO:0007669"/>
    <property type="project" value="UniProtKB-SubCell"/>
</dbReference>
<accession>A0A9X4E472</accession>
<proteinExistence type="predicted"/>
<evidence type="ECO:0000256" key="2">
    <source>
        <dbReference type="ARBA" id="ARBA00022475"/>
    </source>
</evidence>
<protein>
    <submittedName>
        <fullName evidence="9">GspH/FimT family pseudopilin</fullName>
    </submittedName>
</protein>
<evidence type="ECO:0000256" key="7">
    <source>
        <dbReference type="ARBA" id="ARBA00023136"/>
    </source>
</evidence>
<keyword evidence="7" id="KW-0472">Membrane</keyword>
<organism evidence="9">
    <name type="scientific">Neisseria leonii</name>
    <dbReference type="NCBI Taxonomy" id="2995413"/>
    <lineage>
        <taxon>Bacteria</taxon>
        <taxon>Pseudomonadati</taxon>
        <taxon>Pseudomonadota</taxon>
        <taxon>Betaproteobacteria</taxon>
        <taxon>Neisseriales</taxon>
        <taxon>Neisseriaceae</taxon>
        <taxon>Neisseria</taxon>
    </lineage>
</organism>
<evidence type="ECO:0000256" key="6">
    <source>
        <dbReference type="ARBA" id="ARBA00022989"/>
    </source>
</evidence>
<reference evidence="10" key="2">
    <citation type="submission" date="2024-02" db="EMBL/GenBank/DDBJ databases">
        <title>Neisseria leonii sp. nov.</title>
        <authorList>
            <person name="Boutroux M."/>
            <person name="Favre-Rochex S."/>
            <person name="Gorgette O."/>
            <person name="Touak G."/>
            <person name="Muhle E."/>
            <person name="Chesneau O."/>
            <person name="Clermont D."/>
            <person name="Rahi P."/>
        </authorList>
    </citation>
    <scope>NUCLEOTIDE SEQUENCE</scope>
    <source>
        <strain evidence="10">51.81</strain>
    </source>
</reference>
<comment type="subcellular location">
    <subcellularLocation>
        <location evidence="1">Cell inner membrane</location>
        <topology evidence="1">Single-pass membrane protein</topology>
    </subcellularLocation>
</comment>
<dbReference type="GO" id="GO:0015628">
    <property type="term" value="P:protein secretion by the type II secretion system"/>
    <property type="evidence" value="ECO:0007669"/>
    <property type="project" value="InterPro"/>
</dbReference>
<evidence type="ECO:0000313" key="9">
    <source>
        <dbReference type="EMBL" id="MDD9328440.1"/>
    </source>
</evidence>
<dbReference type="GO" id="GO:0015627">
    <property type="term" value="C:type II protein secretion system complex"/>
    <property type="evidence" value="ECO:0007669"/>
    <property type="project" value="InterPro"/>
</dbReference>
<keyword evidence="4" id="KW-0997">Cell inner membrane</keyword>
<keyword evidence="6" id="KW-1133">Transmembrane helix</keyword>
<evidence type="ECO:0000256" key="3">
    <source>
        <dbReference type="ARBA" id="ARBA00022481"/>
    </source>
</evidence>
<dbReference type="Proteomes" id="UP001149607">
    <property type="component" value="Chromosome"/>
</dbReference>
<evidence type="ECO:0000256" key="4">
    <source>
        <dbReference type="ARBA" id="ARBA00022519"/>
    </source>
</evidence>
<evidence type="ECO:0000313" key="11">
    <source>
        <dbReference type="Proteomes" id="UP001149607"/>
    </source>
</evidence>
<dbReference type="AlphaFoldDB" id="A0A9X4E472"/>
<dbReference type="InterPro" id="IPR022346">
    <property type="entry name" value="T2SS_GspH"/>
</dbReference>
<reference evidence="9" key="1">
    <citation type="submission" date="2022-10" db="EMBL/GenBank/DDBJ databases">
        <authorList>
            <person name="Boutroux M."/>
        </authorList>
    </citation>
    <scope>NUCLEOTIDE SEQUENCE</scope>
    <source>
        <strain evidence="9">51.81</strain>
    </source>
</reference>
<keyword evidence="5" id="KW-0812">Transmembrane</keyword>
<dbReference type="Pfam" id="PF12019">
    <property type="entry name" value="GspH"/>
    <property type="match status" value="1"/>
</dbReference>
<dbReference type="EMBL" id="JAPQFL010000006">
    <property type="protein sequence ID" value="MDD9328440.1"/>
    <property type="molecule type" value="Genomic_DNA"/>
</dbReference>
<keyword evidence="11" id="KW-1185">Reference proteome</keyword>
<gene>
    <name evidence="9" type="ORF">ORY91_001867</name>
    <name evidence="10" type="ORF">V9W64_03625</name>
</gene>
<evidence type="ECO:0000259" key="8">
    <source>
        <dbReference type="Pfam" id="PF12019"/>
    </source>
</evidence>
<sequence length="200" mass="21549">MNGRQAGFMLPQWLAAWAVAAVLLAAAWPGLSGWAVQRRLETAAQQTVLLLSSARSEAVRLNLPVYVCPVQIRSDGNPNAYCRPAYRLQGLASWADSDADGFYRRGTDIALRSVAFPQGVEEFSLRPFSSSCRPLDDGARMPAFLPDGRLVWAAWAAGKNNGARFSDGLIRLHLAAGTRSTVVWLDAGGSVSAVCAQEEL</sequence>
<evidence type="ECO:0000256" key="5">
    <source>
        <dbReference type="ARBA" id="ARBA00022692"/>
    </source>
</evidence>
<dbReference type="Gene3D" id="3.55.40.10">
    <property type="entry name" value="minor pseudopilin epsh domain"/>
    <property type="match status" value="1"/>
</dbReference>
<dbReference type="EMBL" id="CP146598">
    <property type="protein sequence ID" value="WWY03833.1"/>
    <property type="molecule type" value="Genomic_DNA"/>
</dbReference>
<feature type="domain" description="General secretion pathway GspH" evidence="8">
    <location>
        <begin position="43"/>
        <end position="148"/>
    </location>
</feature>